<feature type="region of interest" description="Disordered" evidence="1">
    <location>
        <begin position="254"/>
        <end position="329"/>
    </location>
</feature>
<sequence>MDIRKWLAEIASPVRPEQLHSEHVVALQQGDVVPGASRKRKCSSSDSSILKAPSPQPWRDGISVGERIISAKQHYVEPSGSAPHHFRNDPSSKGSKSQRYIRKSRRKTRPEKYTAESQSPEEHARIRRSVRKQEPKKSKRKSKQRKDEKTQSGVGREFQAENVTRNRLTLKPVEKMGLFNKGKSSIPIKGEGLPDLVFSDMNFLRDGSNRRNPPHATDARVKRRKERLRTKDEEISAFFTGARPVVAEEDRELQSEGQHFATAGPRQRKTFTPSTRPEAAVLTARAENRRSQLGSDTGQPHHTSASYFTWSESLRHSNPRQQKERTPVQMQCTDNLSQITPELHRKKHITREHLPSSLVYDMSVPGTQPVLPVPTERSRSRSRHRRSFLTQRTDFVGRAAGDGQTEEVYPPSLLSPSLHRAVTSKQFDLTITQRPRKASNIYNKPLLTAGYGTRGAISLMPLCESQRPSASLNEGLQECNKMASRERSTYMQGARPFWGIRQTGYRPDYHDSQESRVQHVTPNARTSRQLTFPGPNFYLLQAHRHRKPLPFGPEHGNDIRRADEVGHDFVYEGDISNQDNGDEASARYGMAATAGEDAAELSYTPDDDNGRMQINSTEMTGRGFWRPNKLY</sequence>
<feature type="region of interest" description="Disordered" evidence="1">
    <location>
        <begin position="205"/>
        <end position="228"/>
    </location>
</feature>
<name>A0A9P4TEQ1_CURKU</name>
<organism evidence="2 3">
    <name type="scientific">Curvularia kusanoi</name>
    <name type="common">Cochliobolus kusanoi</name>
    <dbReference type="NCBI Taxonomy" id="90978"/>
    <lineage>
        <taxon>Eukaryota</taxon>
        <taxon>Fungi</taxon>
        <taxon>Dikarya</taxon>
        <taxon>Ascomycota</taxon>
        <taxon>Pezizomycotina</taxon>
        <taxon>Dothideomycetes</taxon>
        <taxon>Pleosporomycetidae</taxon>
        <taxon>Pleosporales</taxon>
        <taxon>Pleosporineae</taxon>
        <taxon>Pleosporaceae</taxon>
        <taxon>Curvularia</taxon>
    </lineage>
</organism>
<reference evidence="2" key="1">
    <citation type="submission" date="2019-04" db="EMBL/GenBank/DDBJ databases">
        <title>Sequencing of skin fungus with MAO and IRED activity.</title>
        <authorList>
            <person name="Marsaioli A.J."/>
            <person name="Bonatto J.M.C."/>
            <person name="Reis Junior O."/>
        </authorList>
    </citation>
    <scope>NUCLEOTIDE SEQUENCE</scope>
    <source>
        <strain evidence="2">30M1</strain>
    </source>
</reference>
<dbReference type="AlphaFoldDB" id="A0A9P4TEQ1"/>
<gene>
    <name evidence="2" type="ORF">E8E13_005493</name>
</gene>
<feature type="compositionally biased region" description="Polar residues" evidence="1">
    <location>
        <begin position="291"/>
        <end position="312"/>
    </location>
</feature>
<dbReference type="OrthoDB" id="2537141at2759"/>
<dbReference type="Proteomes" id="UP000801428">
    <property type="component" value="Unassembled WGS sequence"/>
</dbReference>
<keyword evidence="3" id="KW-1185">Reference proteome</keyword>
<feature type="compositionally biased region" description="Basic residues" evidence="1">
    <location>
        <begin position="99"/>
        <end position="109"/>
    </location>
</feature>
<feature type="region of interest" description="Disordered" evidence="1">
    <location>
        <begin position="77"/>
        <end position="165"/>
    </location>
</feature>
<feature type="compositionally biased region" description="Basic and acidic residues" evidence="1">
    <location>
        <begin position="110"/>
        <end position="124"/>
    </location>
</feature>
<evidence type="ECO:0000313" key="2">
    <source>
        <dbReference type="EMBL" id="KAF3001875.1"/>
    </source>
</evidence>
<accession>A0A9P4TEQ1</accession>
<protein>
    <submittedName>
        <fullName evidence="2">Uncharacterized protein</fullName>
    </submittedName>
</protein>
<feature type="region of interest" description="Disordered" evidence="1">
    <location>
        <begin position="360"/>
        <end position="386"/>
    </location>
</feature>
<comment type="caution">
    <text evidence="2">The sequence shown here is derived from an EMBL/GenBank/DDBJ whole genome shotgun (WGS) entry which is preliminary data.</text>
</comment>
<proteinExistence type="predicted"/>
<dbReference type="EMBL" id="SWKU01000012">
    <property type="protein sequence ID" value="KAF3001875.1"/>
    <property type="molecule type" value="Genomic_DNA"/>
</dbReference>
<evidence type="ECO:0000313" key="3">
    <source>
        <dbReference type="Proteomes" id="UP000801428"/>
    </source>
</evidence>
<feature type="region of interest" description="Disordered" evidence="1">
    <location>
        <begin position="34"/>
        <end position="62"/>
    </location>
</feature>
<evidence type="ECO:0000256" key="1">
    <source>
        <dbReference type="SAM" id="MobiDB-lite"/>
    </source>
</evidence>
<feature type="compositionally biased region" description="Polar residues" evidence="1">
    <location>
        <begin position="89"/>
        <end position="98"/>
    </location>
</feature>